<dbReference type="GO" id="GO:0042744">
    <property type="term" value="P:hydrogen peroxide catabolic process"/>
    <property type="evidence" value="ECO:0007669"/>
    <property type="project" value="TreeGrafter"/>
</dbReference>
<evidence type="ECO:0000256" key="6">
    <source>
        <dbReference type="ARBA" id="ARBA00023002"/>
    </source>
</evidence>
<evidence type="ECO:0000256" key="8">
    <source>
        <dbReference type="ARBA" id="ARBA00032077"/>
    </source>
</evidence>
<comment type="subunit">
    <text evidence="1">Homodimer; disulfide-linked, upon oxidation. 5 homodimers assemble to form a ring-like decamer.</text>
</comment>
<protein>
    <recommendedName>
        <fullName evidence="3">Alkyl hydroperoxide reductase C</fullName>
        <ecNumber evidence="2">1.11.1.26</ecNumber>
    </recommendedName>
    <alternativeName>
        <fullName evidence="8">Peroxiredoxin</fullName>
    </alternativeName>
</protein>
<dbReference type="EC" id="1.11.1.26" evidence="2"/>
<organism evidence="12 13">
    <name type="scientific">Edaphosphingomonas laterariae</name>
    <dbReference type="NCBI Taxonomy" id="861865"/>
    <lineage>
        <taxon>Bacteria</taxon>
        <taxon>Pseudomonadati</taxon>
        <taxon>Pseudomonadota</taxon>
        <taxon>Alphaproteobacteria</taxon>
        <taxon>Sphingomonadales</taxon>
        <taxon>Rhizorhabdaceae</taxon>
        <taxon>Edaphosphingomonas</taxon>
    </lineage>
</organism>
<dbReference type="GO" id="GO:0033554">
    <property type="term" value="P:cellular response to stress"/>
    <property type="evidence" value="ECO:0007669"/>
    <property type="project" value="TreeGrafter"/>
</dbReference>
<feature type="domain" description="Thioredoxin" evidence="11">
    <location>
        <begin position="22"/>
        <end position="177"/>
    </location>
</feature>
<dbReference type="AlphaFoldDB" id="A0A239FFB1"/>
<evidence type="ECO:0000256" key="9">
    <source>
        <dbReference type="ARBA" id="ARBA00047572"/>
    </source>
</evidence>
<dbReference type="InterPro" id="IPR050217">
    <property type="entry name" value="Peroxiredoxin"/>
</dbReference>
<proteinExistence type="predicted"/>
<feature type="active site" description="Cysteine sulfenic acid (-SOH) intermediate; for peroxidase activity" evidence="10">
    <location>
        <position position="63"/>
    </location>
</feature>
<dbReference type="InterPro" id="IPR000866">
    <property type="entry name" value="AhpC/TSA"/>
</dbReference>
<evidence type="ECO:0000256" key="3">
    <source>
        <dbReference type="ARBA" id="ARBA00017462"/>
    </source>
</evidence>
<reference evidence="13" key="1">
    <citation type="submission" date="2017-06" db="EMBL/GenBank/DDBJ databases">
        <authorList>
            <person name="Varghese N."/>
            <person name="Submissions S."/>
        </authorList>
    </citation>
    <scope>NUCLEOTIDE SEQUENCE [LARGE SCALE GENOMIC DNA]</scope>
    <source>
        <strain evidence="13">LNB2</strain>
    </source>
</reference>
<keyword evidence="5" id="KW-0049">Antioxidant</keyword>
<dbReference type="GO" id="GO:0005829">
    <property type="term" value="C:cytosol"/>
    <property type="evidence" value="ECO:0007669"/>
    <property type="project" value="TreeGrafter"/>
</dbReference>
<dbReference type="SUPFAM" id="SSF52833">
    <property type="entry name" value="Thioredoxin-like"/>
    <property type="match status" value="1"/>
</dbReference>
<gene>
    <name evidence="12" type="ORF">SAMN06295912_10923</name>
</gene>
<evidence type="ECO:0000256" key="10">
    <source>
        <dbReference type="PIRSR" id="PIRSR000239-1"/>
    </source>
</evidence>
<evidence type="ECO:0000259" key="11">
    <source>
        <dbReference type="PROSITE" id="PS51352"/>
    </source>
</evidence>
<dbReference type="PROSITE" id="PS51352">
    <property type="entry name" value="THIOREDOXIN_2"/>
    <property type="match status" value="1"/>
</dbReference>
<evidence type="ECO:0000256" key="7">
    <source>
        <dbReference type="ARBA" id="ARBA00023284"/>
    </source>
</evidence>
<sequence>MPAARLQEPDMDDVTMSTAEPLRIGDSAPDFQARSTQGDFQLSALRGEWVVFFSHPADFTPVCSTEFAALARRQAEFDALGCRLVGLSVDSLYAHLAWVRALRELFDVEIAFPIIEDPSMAVGRAYGMISDAAADSMTMRSTFFIDPDGIIRAITCYPHNVGRSVEEMLRLLRALQQVDGADVLTPEGWNEGKPVLLPADEQADAGSDWFCRFADRP</sequence>
<evidence type="ECO:0000313" key="12">
    <source>
        <dbReference type="EMBL" id="SNS55710.1"/>
    </source>
</evidence>
<dbReference type="PANTHER" id="PTHR10681:SF121">
    <property type="entry name" value="ALKYL HYDROPEROXIDE REDUCTASE C"/>
    <property type="match status" value="1"/>
</dbReference>
<dbReference type="Pfam" id="PF00578">
    <property type="entry name" value="AhpC-TSA"/>
    <property type="match status" value="1"/>
</dbReference>
<dbReference type="GO" id="GO:0006979">
    <property type="term" value="P:response to oxidative stress"/>
    <property type="evidence" value="ECO:0007669"/>
    <property type="project" value="TreeGrafter"/>
</dbReference>
<evidence type="ECO:0000256" key="4">
    <source>
        <dbReference type="ARBA" id="ARBA00022559"/>
    </source>
</evidence>
<keyword evidence="6" id="KW-0560">Oxidoreductase</keyword>
<accession>A0A239FFB1</accession>
<evidence type="ECO:0000313" key="13">
    <source>
        <dbReference type="Proteomes" id="UP000198281"/>
    </source>
</evidence>
<dbReference type="InterPro" id="IPR024706">
    <property type="entry name" value="Peroxiredoxin_AhpC-typ"/>
</dbReference>
<dbReference type="InterPro" id="IPR036249">
    <property type="entry name" value="Thioredoxin-like_sf"/>
</dbReference>
<evidence type="ECO:0000256" key="5">
    <source>
        <dbReference type="ARBA" id="ARBA00022862"/>
    </source>
</evidence>
<comment type="catalytic activity">
    <reaction evidence="9">
        <text>a hydroperoxide + NADH + H(+) = an alcohol + NAD(+) + H2O</text>
        <dbReference type="Rhea" id="RHEA:62628"/>
        <dbReference type="ChEBI" id="CHEBI:15377"/>
        <dbReference type="ChEBI" id="CHEBI:15378"/>
        <dbReference type="ChEBI" id="CHEBI:30879"/>
        <dbReference type="ChEBI" id="CHEBI:35924"/>
        <dbReference type="ChEBI" id="CHEBI:57540"/>
        <dbReference type="ChEBI" id="CHEBI:57945"/>
        <dbReference type="EC" id="1.11.1.26"/>
    </reaction>
</comment>
<dbReference type="GO" id="GO:0008379">
    <property type="term" value="F:thioredoxin peroxidase activity"/>
    <property type="evidence" value="ECO:0007669"/>
    <property type="project" value="TreeGrafter"/>
</dbReference>
<keyword evidence="4" id="KW-0575">Peroxidase</keyword>
<name>A0A239FFB1_9SPHN</name>
<dbReference type="EMBL" id="FZOS01000009">
    <property type="protein sequence ID" value="SNS55710.1"/>
    <property type="molecule type" value="Genomic_DNA"/>
</dbReference>
<dbReference type="NCBIfam" id="NF009668">
    <property type="entry name" value="PRK13189.1"/>
    <property type="match status" value="1"/>
</dbReference>
<dbReference type="GO" id="GO:0045454">
    <property type="term" value="P:cell redox homeostasis"/>
    <property type="evidence" value="ECO:0007669"/>
    <property type="project" value="TreeGrafter"/>
</dbReference>
<dbReference type="Gene3D" id="3.40.30.10">
    <property type="entry name" value="Glutaredoxin"/>
    <property type="match status" value="1"/>
</dbReference>
<evidence type="ECO:0000256" key="2">
    <source>
        <dbReference type="ARBA" id="ARBA00013021"/>
    </source>
</evidence>
<keyword evidence="7" id="KW-0676">Redox-active center</keyword>
<evidence type="ECO:0000256" key="1">
    <source>
        <dbReference type="ARBA" id="ARBA00011654"/>
    </source>
</evidence>
<dbReference type="Proteomes" id="UP000198281">
    <property type="component" value="Unassembled WGS sequence"/>
</dbReference>
<dbReference type="GO" id="GO:0102039">
    <property type="term" value="F:NADH-dependent peroxiredoxin activity"/>
    <property type="evidence" value="ECO:0007669"/>
    <property type="project" value="UniProtKB-EC"/>
</dbReference>
<keyword evidence="13" id="KW-1185">Reference proteome</keyword>
<dbReference type="InterPro" id="IPR013766">
    <property type="entry name" value="Thioredoxin_domain"/>
</dbReference>
<dbReference type="PIRSF" id="PIRSF000239">
    <property type="entry name" value="AHPC"/>
    <property type="match status" value="1"/>
</dbReference>
<dbReference type="PANTHER" id="PTHR10681">
    <property type="entry name" value="THIOREDOXIN PEROXIDASE"/>
    <property type="match status" value="1"/>
</dbReference>